<dbReference type="OrthoDB" id="9762085at2"/>
<dbReference type="PANTHER" id="PTHR11851">
    <property type="entry name" value="METALLOPROTEASE"/>
    <property type="match status" value="1"/>
</dbReference>
<keyword evidence="4" id="KW-1185">Reference proteome</keyword>
<evidence type="ECO:0000259" key="2">
    <source>
        <dbReference type="Pfam" id="PF05193"/>
    </source>
</evidence>
<dbReference type="InterPro" id="IPR007863">
    <property type="entry name" value="Peptidase_M16_C"/>
</dbReference>
<dbReference type="InterPro" id="IPR050361">
    <property type="entry name" value="MPP/UQCRC_Complex"/>
</dbReference>
<sequence length="430" mass="47355">MTPPNITSHLNSLPGPDDISRFELRNGLVLLTRPNFNSQSVVINGYIQCGSMYDPREKLGLAHFTSMSLMRGSTRRDFQQTYDALESVGASLGFSSSVHHTSFGGRCLSEDLPLLLEILSDSLRTPVFPDDQIERLRTQLLTGLAIRSQDTEEMASLTFDETLFANHPYGLPEDGYVETISQITPEDIRTFQKTAYHPVGMVLVVVGAIDPKACFDMVCRVFDSWSVENTLPLKLFPTVMPLTKKVTRHITIPGKSQTDIIIGTLGPKRNVPEYMAASLGNSILGQFGMMGRIGDVVREKSGLAYHASASLNSWIEAGSWEVSAGVNPANLKRTVDLVIQELKRFTSELVTAEELADSQANFTGRLPLSLESNGGVAGALLNIERFQLGLDYYRRYADIVNSVTPELILETARQYIHPDKVAVISAGPEK</sequence>
<dbReference type="InterPro" id="IPR011765">
    <property type="entry name" value="Pept_M16_N"/>
</dbReference>
<organism evidence="3 4">
    <name type="scientific">Leptolinea tardivitalis</name>
    <dbReference type="NCBI Taxonomy" id="229920"/>
    <lineage>
        <taxon>Bacteria</taxon>
        <taxon>Bacillati</taxon>
        <taxon>Chloroflexota</taxon>
        <taxon>Anaerolineae</taxon>
        <taxon>Anaerolineales</taxon>
        <taxon>Anaerolineaceae</taxon>
        <taxon>Leptolinea</taxon>
    </lineage>
</organism>
<dbReference type="GO" id="GO:0046872">
    <property type="term" value="F:metal ion binding"/>
    <property type="evidence" value="ECO:0007669"/>
    <property type="project" value="InterPro"/>
</dbReference>
<feature type="domain" description="Peptidase M16 N-terminal" evidence="1">
    <location>
        <begin position="37"/>
        <end position="170"/>
    </location>
</feature>
<protein>
    <recommendedName>
        <fullName evidence="5">Peptidase M16</fullName>
    </recommendedName>
</protein>
<evidence type="ECO:0008006" key="5">
    <source>
        <dbReference type="Google" id="ProtNLM"/>
    </source>
</evidence>
<accession>A0A0N8GLN0</accession>
<feature type="domain" description="Peptidase M16 C-terminal" evidence="2">
    <location>
        <begin position="183"/>
        <end position="360"/>
    </location>
</feature>
<comment type="caution">
    <text evidence="3">The sequence shown here is derived from an EMBL/GenBank/DDBJ whole genome shotgun (WGS) entry which is preliminary data.</text>
</comment>
<evidence type="ECO:0000259" key="1">
    <source>
        <dbReference type="Pfam" id="PF00675"/>
    </source>
</evidence>
<name>A0A0N8GLN0_9CHLR</name>
<reference evidence="3 4" key="1">
    <citation type="submission" date="2015-07" db="EMBL/GenBank/DDBJ databases">
        <title>Genome sequence of Leptolinea tardivitalis DSM 16556.</title>
        <authorList>
            <person name="Hemp J."/>
            <person name="Ward L.M."/>
            <person name="Pace L.A."/>
            <person name="Fischer W.W."/>
        </authorList>
    </citation>
    <scope>NUCLEOTIDE SEQUENCE [LARGE SCALE GENOMIC DNA]</scope>
    <source>
        <strain evidence="3 4">YMTK-2</strain>
    </source>
</reference>
<dbReference type="RefSeq" id="WP_062420911.1">
    <property type="nucleotide sequence ID" value="NZ_BBYA01000008.1"/>
</dbReference>
<evidence type="ECO:0000313" key="4">
    <source>
        <dbReference type="Proteomes" id="UP000050430"/>
    </source>
</evidence>
<dbReference type="EMBL" id="LGCK01000007">
    <property type="protein sequence ID" value="KPL72954.1"/>
    <property type="molecule type" value="Genomic_DNA"/>
</dbReference>
<evidence type="ECO:0000313" key="3">
    <source>
        <dbReference type="EMBL" id="KPL72954.1"/>
    </source>
</evidence>
<gene>
    <name evidence="3" type="ORF">ADM99_07945</name>
</gene>
<dbReference type="PANTHER" id="PTHR11851:SF224">
    <property type="entry name" value="PROCESSING PROTEASE"/>
    <property type="match status" value="1"/>
</dbReference>
<proteinExistence type="predicted"/>
<dbReference type="STRING" id="229920.ADM99_07945"/>
<dbReference type="InterPro" id="IPR011249">
    <property type="entry name" value="Metalloenz_LuxS/M16"/>
</dbReference>
<dbReference type="SUPFAM" id="SSF63411">
    <property type="entry name" value="LuxS/MPP-like metallohydrolase"/>
    <property type="match status" value="2"/>
</dbReference>
<dbReference type="Pfam" id="PF05193">
    <property type="entry name" value="Peptidase_M16_C"/>
    <property type="match status" value="1"/>
</dbReference>
<dbReference type="Proteomes" id="UP000050430">
    <property type="component" value="Unassembled WGS sequence"/>
</dbReference>
<dbReference type="Pfam" id="PF00675">
    <property type="entry name" value="Peptidase_M16"/>
    <property type="match status" value="1"/>
</dbReference>
<dbReference type="Gene3D" id="3.30.830.10">
    <property type="entry name" value="Metalloenzyme, LuxS/M16 peptidase-like"/>
    <property type="match status" value="2"/>
</dbReference>
<dbReference type="AlphaFoldDB" id="A0A0N8GLN0"/>